<comment type="caution">
    <text evidence="7">The sequence shown here is derived from an EMBL/GenBank/DDBJ whole genome shotgun (WGS) entry which is preliminary data.</text>
</comment>
<feature type="active site" evidence="6">
    <location>
        <position position="317"/>
    </location>
</feature>
<organism evidence="7 8">
    <name type="scientific">Dasania phycosphaerae</name>
    <dbReference type="NCBI Taxonomy" id="2950436"/>
    <lineage>
        <taxon>Bacteria</taxon>
        <taxon>Pseudomonadati</taxon>
        <taxon>Pseudomonadota</taxon>
        <taxon>Gammaproteobacteria</taxon>
        <taxon>Cellvibrionales</taxon>
        <taxon>Spongiibacteraceae</taxon>
        <taxon>Dasania</taxon>
    </lineage>
</organism>
<accession>A0A9J6RN09</accession>
<dbReference type="GO" id="GO:0005829">
    <property type="term" value="C:cytosol"/>
    <property type="evidence" value="ECO:0007669"/>
    <property type="project" value="TreeGrafter"/>
</dbReference>
<dbReference type="PANTHER" id="PTHR11739">
    <property type="entry name" value="CITRATE SYNTHASE"/>
    <property type="match status" value="1"/>
</dbReference>
<dbReference type="EMBL" id="JAPTGG010000009">
    <property type="protein sequence ID" value="MCZ0865915.1"/>
    <property type="molecule type" value="Genomic_DNA"/>
</dbReference>
<dbReference type="PRINTS" id="PR00143">
    <property type="entry name" value="CITRTSNTHASE"/>
</dbReference>
<evidence type="ECO:0000256" key="2">
    <source>
        <dbReference type="ARBA" id="ARBA00010566"/>
    </source>
</evidence>
<dbReference type="InterPro" id="IPR016142">
    <property type="entry name" value="Citrate_synth-like_lrg_a-sub"/>
</dbReference>
<sequence length="378" mass="42152">MSEVKINSGLEGVVVGETKISDVDGVGGQLFYRGYDINYLVTRNFIDVSWMLVFGDWPSSDQHQACNQFLLDNCMLTEEQNNLLMAMPNNIHPMLVLQSFVPTLSPSDMDLSNRPSEDEDACLGLFITAKIAALISSVYRKDNNLDRITALEGNTINERFFYLFHGRLPSDSEITILDCVQILQMEHGFNAGTFAGRVCSSTKAPISSSISASIGTLYGVLHGGADEAALAMAEDIGNLDNVEPYIDKILSQGGRVMGMGHREYKVVDPRAKILKPLAMSHCEDDDAESLLNILIRVEEVCRNRFSEKGKDIWANVEFYKGAVFNSLGIPKKYFTSMFAMSRVYGYVAHFLEFKKNSRLIRPKALYVGKYINSKSNIE</sequence>
<dbReference type="GO" id="GO:0006099">
    <property type="term" value="P:tricarboxylic acid cycle"/>
    <property type="evidence" value="ECO:0007669"/>
    <property type="project" value="InterPro"/>
</dbReference>
<keyword evidence="3 5" id="KW-0808">Transferase</keyword>
<dbReference type="Gene3D" id="1.10.230.10">
    <property type="entry name" value="Cytochrome P450-Terp, domain 2"/>
    <property type="match status" value="1"/>
</dbReference>
<protein>
    <recommendedName>
        <fullName evidence="5">Citrate synthase</fullName>
    </recommendedName>
</protein>
<dbReference type="GO" id="GO:0036440">
    <property type="term" value="F:citrate synthase activity"/>
    <property type="evidence" value="ECO:0007669"/>
    <property type="project" value="UniProtKB-EC"/>
</dbReference>
<dbReference type="GO" id="GO:0005975">
    <property type="term" value="P:carbohydrate metabolic process"/>
    <property type="evidence" value="ECO:0007669"/>
    <property type="project" value="TreeGrafter"/>
</dbReference>
<dbReference type="InterPro" id="IPR024176">
    <property type="entry name" value="Citrate_synthase_bac-typ"/>
</dbReference>
<dbReference type="AlphaFoldDB" id="A0A9J6RN09"/>
<dbReference type="PANTHER" id="PTHR11739:SF4">
    <property type="entry name" value="CITRATE SYNTHASE, PEROXISOMAL"/>
    <property type="match status" value="1"/>
</dbReference>
<dbReference type="Pfam" id="PF00285">
    <property type="entry name" value="Citrate_synt"/>
    <property type="match status" value="1"/>
</dbReference>
<dbReference type="PIRSF" id="PIRSF001369">
    <property type="entry name" value="Citrate_synth"/>
    <property type="match status" value="1"/>
</dbReference>
<dbReference type="InterPro" id="IPR016143">
    <property type="entry name" value="Citrate_synth-like_sm_a-sub"/>
</dbReference>
<proteinExistence type="inferred from homology"/>
<dbReference type="Proteomes" id="UP001069090">
    <property type="component" value="Unassembled WGS sequence"/>
</dbReference>
<dbReference type="InterPro" id="IPR036969">
    <property type="entry name" value="Citrate_synthase_sf"/>
</dbReference>
<dbReference type="InterPro" id="IPR002020">
    <property type="entry name" value="Citrate_synthase"/>
</dbReference>
<reference evidence="7 8" key="1">
    <citation type="submission" date="2022-12" db="EMBL/GenBank/DDBJ databases">
        <title>Dasania phycosphaerae sp. nov., isolated from particulate material of the south coast of Korea.</title>
        <authorList>
            <person name="Jiang Y."/>
        </authorList>
    </citation>
    <scope>NUCLEOTIDE SEQUENCE [LARGE SCALE GENOMIC DNA]</scope>
    <source>
        <strain evidence="7 8">GY-19</strain>
    </source>
</reference>
<evidence type="ECO:0000256" key="3">
    <source>
        <dbReference type="ARBA" id="ARBA00022679"/>
    </source>
</evidence>
<dbReference type="SUPFAM" id="SSF48256">
    <property type="entry name" value="Citrate synthase"/>
    <property type="match status" value="1"/>
</dbReference>
<evidence type="ECO:0000313" key="8">
    <source>
        <dbReference type="Proteomes" id="UP001069090"/>
    </source>
</evidence>
<comment type="pathway">
    <text evidence="1">Carbohydrate metabolism; tricarboxylic acid cycle; isocitrate from oxaloacetate: step 1/2.</text>
</comment>
<gene>
    <name evidence="7" type="ORF">O0V09_11930</name>
</gene>
<evidence type="ECO:0000256" key="5">
    <source>
        <dbReference type="PIRNR" id="PIRNR001369"/>
    </source>
</evidence>
<evidence type="ECO:0000256" key="1">
    <source>
        <dbReference type="ARBA" id="ARBA00004751"/>
    </source>
</evidence>
<evidence type="ECO:0000256" key="6">
    <source>
        <dbReference type="PIRSR" id="PIRSR001369-1"/>
    </source>
</evidence>
<evidence type="ECO:0000313" key="7">
    <source>
        <dbReference type="EMBL" id="MCZ0865915.1"/>
    </source>
</evidence>
<feature type="active site" evidence="6">
    <location>
        <position position="261"/>
    </location>
</feature>
<name>A0A9J6RN09_9GAMM</name>
<evidence type="ECO:0000256" key="4">
    <source>
        <dbReference type="ARBA" id="ARBA00049288"/>
    </source>
</evidence>
<dbReference type="Gene3D" id="1.10.580.10">
    <property type="entry name" value="Citrate Synthase, domain 1"/>
    <property type="match status" value="1"/>
</dbReference>
<dbReference type="RefSeq" id="WP_258332065.1">
    <property type="nucleotide sequence ID" value="NZ_JAPTGG010000009.1"/>
</dbReference>
<comment type="catalytic activity">
    <reaction evidence="4">
        <text>oxaloacetate + acetyl-CoA + H2O = citrate + CoA + H(+)</text>
        <dbReference type="Rhea" id="RHEA:16845"/>
        <dbReference type="ChEBI" id="CHEBI:15377"/>
        <dbReference type="ChEBI" id="CHEBI:15378"/>
        <dbReference type="ChEBI" id="CHEBI:16452"/>
        <dbReference type="ChEBI" id="CHEBI:16947"/>
        <dbReference type="ChEBI" id="CHEBI:57287"/>
        <dbReference type="ChEBI" id="CHEBI:57288"/>
        <dbReference type="EC" id="2.3.3.16"/>
    </reaction>
</comment>
<comment type="similarity">
    <text evidence="2 5">Belongs to the citrate synthase family.</text>
</comment>
<keyword evidence="8" id="KW-1185">Reference proteome</keyword>